<dbReference type="Gene3D" id="2.60.40.150">
    <property type="entry name" value="C2 domain"/>
    <property type="match status" value="1"/>
</dbReference>
<gene>
    <name evidence="2" type="ORF">EUGRSUZ_E03713</name>
</gene>
<evidence type="ECO:0000313" key="2">
    <source>
        <dbReference type="EMBL" id="KCW74969.1"/>
    </source>
</evidence>
<dbReference type="InterPro" id="IPR035892">
    <property type="entry name" value="C2_domain_sf"/>
</dbReference>
<reference evidence="2" key="1">
    <citation type="submission" date="2013-07" db="EMBL/GenBank/DDBJ databases">
        <title>The genome of Eucalyptus grandis.</title>
        <authorList>
            <person name="Schmutz J."/>
            <person name="Hayes R."/>
            <person name="Myburg A."/>
            <person name="Tuskan G."/>
            <person name="Grattapaglia D."/>
            <person name="Rokhsar D.S."/>
        </authorList>
    </citation>
    <scope>NUCLEOTIDE SEQUENCE</scope>
    <source>
        <tissue evidence="2">Leaf extractions</tissue>
    </source>
</reference>
<dbReference type="STRING" id="71139.A0A059C9S3"/>
<evidence type="ECO:0000259" key="1">
    <source>
        <dbReference type="PROSITE" id="PS50004"/>
    </source>
</evidence>
<protein>
    <recommendedName>
        <fullName evidence="1">C2 domain-containing protein</fullName>
    </recommendedName>
</protein>
<dbReference type="InterPro" id="IPR000008">
    <property type="entry name" value="C2_dom"/>
</dbReference>
<dbReference type="SUPFAM" id="SSF49562">
    <property type="entry name" value="C2 domain (Calcium/lipid-binding domain, CaLB)"/>
    <property type="match status" value="1"/>
</dbReference>
<dbReference type="EMBL" id="KK198757">
    <property type="protein sequence ID" value="KCW74969.1"/>
    <property type="molecule type" value="Genomic_DNA"/>
</dbReference>
<dbReference type="PANTHER" id="PTHR31425">
    <property type="entry name" value="PHOSPHORIBOSYLANTHRANILATE TRANSFERASE ISOFORM 1"/>
    <property type="match status" value="1"/>
</dbReference>
<dbReference type="PANTHER" id="PTHR31425:SF36">
    <property type="entry name" value="PROTEIN QUIRKY"/>
    <property type="match status" value="1"/>
</dbReference>
<dbReference type="Pfam" id="PF00168">
    <property type="entry name" value="C2"/>
    <property type="match status" value="1"/>
</dbReference>
<dbReference type="InterPro" id="IPR047259">
    <property type="entry name" value="QUIRKY-like"/>
</dbReference>
<accession>A0A059C9S3</accession>
<organism evidence="2">
    <name type="scientific">Eucalyptus grandis</name>
    <name type="common">Flooded gum</name>
    <dbReference type="NCBI Taxonomy" id="71139"/>
    <lineage>
        <taxon>Eukaryota</taxon>
        <taxon>Viridiplantae</taxon>
        <taxon>Streptophyta</taxon>
        <taxon>Embryophyta</taxon>
        <taxon>Tracheophyta</taxon>
        <taxon>Spermatophyta</taxon>
        <taxon>Magnoliopsida</taxon>
        <taxon>eudicotyledons</taxon>
        <taxon>Gunneridae</taxon>
        <taxon>Pentapetalae</taxon>
        <taxon>rosids</taxon>
        <taxon>malvids</taxon>
        <taxon>Myrtales</taxon>
        <taxon>Myrtaceae</taxon>
        <taxon>Myrtoideae</taxon>
        <taxon>Eucalypteae</taxon>
        <taxon>Eucalyptus</taxon>
    </lineage>
</organism>
<dbReference type="Gramene" id="KCW74969">
    <property type="protein sequence ID" value="KCW74969"/>
    <property type="gene ID" value="EUGRSUZ_E03713"/>
</dbReference>
<feature type="domain" description="C2" evidence="1">
    <location>
        <begin position="1"/>
        <end position="96"/>
    </location>
</feature>
<name>A0A059C9S3_EUCGR</name>
<proteinExistence type="predicted"/>
<sequence>MERIHFYDLVEPMQYLFIKIVKLRGLVHNSSSYVKIYVCSKSAIHRLVEPTDTPEWHQFLAFSHNKPSRAGFKLEIFVWDSLSKAFLGGVCFDLSN</sequence>
<dbReference type="PROSITE" id="PS50004">
    <property type="entry name" value="C2"/>
    <property type="match status" value="1"/>
</dbReference>
<dbReference type="InParanoid" id="A0A059C9S3"/>
<dbReference type="AlphaFoldDB" id="A0A059C9S3"/>